<dbReference type="AlphaFoldDB" id="A0A6A6JKE1"/>
<feature type="domain" description="BTB" evidence="2">
    <location>
        <begin position="48"/>
        <end position="119"/>
    </location>
</feature>
<dbReference type="PANTHER" id="PTHR47843:SF2">
    <property type="entry name" value="BTB DOMAIN-CONTAINING PROTEIN"/>
    <property type="match status" value="1"/>
</dbReference>
<dbReference type="CDD" id="cd18186">
    <property type="entry name" value="BTB_POZ_ZBTB_KLHL-like"/>
    <property type="match status" value="1"/>
</dbReference>
<sequence length="267" mass="30611">MSAYTDDESTYTDDESTYTDDESDQEIDLTVPKCPHARKRPSPKTYGQMITVVVGKGKRQRSFQVYEGLLTYWSSYFRAALSPAWKEANSNIIELPEDSAKVFEAFFHWLFTERLEREGTSLSSRLICKLYVFSDARGIPELGNAAIDLLFQKTASDWIFPAEDIGYIYRNTRSASGLRKFIQDDSVCIDWAESMEEGEKYPPAEFFADILARVSQGTLVIPSFERRPTDEEHIENLRKKLCEYHEHPDTSADTERSRSASVTESEE</sequence>
<evidence type="ECO:0000259" key="2">
    <source>
        <dbReference type="PROSITE" id="PS50097"/>
    </source>
</evidence>
<feature type="compositionally biased region" description="Basic and acidic residues" evidence="1">
    <location>
        <begin position="244"/>
        <end position="258"/>
    </location>
</feature>
<keyword evidence="4" id="KW-1185">Reference proteome</keyword>
<evidence type="ECO:0000313" key="3">
    <source>
        <dbReference type="EMBL" id="KAF2276942.1"/>
    </source>
</evidence>
<dbReference type="Gene3D" id="3.30.710.10">
    <property type="entry name" value="Potassium Channel Kv1.1, Chain A"/>
    <property type="match status" value="1"/>
</dbReference>
<protein>
    <recommendedName>
        <fullName evidence="2">BTB domain-containing protein</fullName>
    </recommendedName>
</protein>
<dbReference type="OrthoDB" id="194443at2759"/>
<reference evidence="3" key="1">
    <citation type="journal article" date="2020" name="Stud. Mycol.">
        <title>101 Dothideomycetes genomes: a test case for predicting lifestyles and emergence of pathogens.</title>
        <authorList>
            <person name="Haridas S."/>
            <person name="Albert R."/>
            <person name="Binder M."/>
            <person name="Bloem J."/>
            <person name="Labutti K."/>
            <person name="Salamov A."/>
            <person name="Andreopoulos B."/>
            <person name="Baker S."/>
            <person name="Barry K."/>
            <person name="Bills G."/>
            <person name="Bluhm B."/>
            <person name="Cannon C."/>
            <person name="Castanera R."/>
            <person name="Culley D."/>
            <person name="Daum C."/>
            <person name="Ezra D."/>
            <person name="Gonzalez J."/>
            <person name="Henrissat B."/>
            <person name="Kuo A."/>
            <person name="Liang C."/>
            <person name="Lipzen A."/>
            <person name="Lutzoni F."/>
            <person name="Magnuson J."/>
            <person name="Mondo S."/>
            <person name="Nolan M."/>
            <person name="Ohm R."/>
            <person name="Pangilinan J."/>
            <person name="Park H.-J."/>
            <person name="Ramirez L."/>
            <person name="Alfaro M."/>
            <person name="Sun H."/>
            <person name="Tritt A."/>
            <person name="Yoshinaga Y."/>
            <person name="Zwiers L.-H."/>
            <person name="Turgeon B."/>
            <person name="Goodwin S."/>
            <person name="Spatafora J."/>
            <person name="Crous P."/>
            <person name="Grigoriev I."/>
        </authorList>
    </citation>
    <scope>NUCLEOTIDE SEQUENCE</scope>
    <source>
        <strain evidence="3">CBS 379.55</strain>
    </source>
</reference>
<dbReference type="PANTHER" id="PTHR47843">
    <property type="entry name" value="BTB DOMAIN-CONTAINING PROTEIN-RELATED"/>
    <property type="match status" value="1"/>
</dbReference>
<feature type="compositionally biased region" description="Acidic residues" evidence="1">
    <location>
        <begin position="1"/>
        <end position="27"/>
    </location>
</feature>
<dbReference type="Pfam" id="PF00651">
    <property type="entry name" value="BTB"/>
    <property type="match status" value="1"/>
</dbReference>
<evidence type="ECO:0000256" key="1">
    <source>
        <dbReference type="SAM" id="MobiDB-lite"/>
    </source>
</evidence>
<dbReference type="Proteomes" id="UP000800097">
    <property type="component" value="Unassembled WGS sequence"/>
</dbReference>
<dbReference type="RefSeq" id="XP_033654481.1">
    <property type="nucleotide sequence ID" value="XM_033800842.1"/>
</dbReference>
<name>A0A6A6JKE1_WESOR</name>
<feature type="region of interest" description="Disordered" evidence="1">
    <location>
        <begin position="244"/>
        <end position="267"/>
    </location>
</feature>
<organism evidence="3 4">
    <name type="scientific">Westerdykella ornata</name>
    <dbReference type="NCBI Taxonomy" id="318751"/>
    <lineage>
        <taxon>Eukaryota</taxon>
        <taxon>Fungi</taxon>
        <taxon>Dikarya</taxon>
        <taxon>Ascomycota</taxon>
        <taxon>Pezizomycotina</taxon>
        <taxon>Dothideomycetes</taxon>
        <taxon>Pleosporomycetidae</taxon>
        <taxon>Pleosporales</taxon>
        <taxon>Sporormiaceae</taxon>
        <taxon>Westerdykella</taxon>
    </lineage>
</organism>
<dbReference type="PROSITE" id="PS50097">
    <property type="entry name" value="BTB"/>
    <property type="match status" value="1"/>
</dbReference>
<proteinExistence type="predicted"/>
<dbReference type="InterPro" id="IPR011333">
    <property type="entry name" value="SKP1/BTB/POZ_sf"/>
</dbReference>
<dbReference type="InterPro" id="IPR000210">
    <property type="entry name" value="BTB/POZ_dom"/>
</dbReference>
<dbReference type="GeneID" id="54554017"/>
<accession>A0A6A6JKE1</accession>
<feature type="region of interest" description="Disordered" evidence="1">
    <location>
        <begin position="1"/>
        <end position="29"/>
    </location>
</feature>
<gene>
    <name evidence="3" type="ORF">EI97DRAFT_457689</name>
</gene>
<evidence type="ECO:0000313" key="4">
    <source>
        <dbReference type="Proteomes" id="UP000800097"/>
    </source>
</evidence>
<dbReference type="EMBL" id="ML986491">
    <property type="protein sequence ID" value="KAF2276942.1"/>
    <property type="molecule type" value="Genomic_DNA"/>
</dbReference>
<dbReference type="SUPFAM" id="SSF54695">
    <property type="entry name" value="POZ domain"/>
    <property type="match status" value="1"/>
</dbReference>